<dbReference type="SUPFAM" id="SSF52540">
    <property type="entry name" value="P-loop containing nucleoside triphosphate hydrolases"/>
    <property type="match status" value="1"/>
</dbReference>
<dbReference type="EMBL" id="MLQR01000030">
    <property type="protein sequence ID" value="OIJ12686.1"/>
    <property type="molecule type" value="Genomic_DNA"/>
</dbReference>
<keyword evidence="3" id="KW-1185">Reference proteome</keyword>
<name>A0A1S2LJY3_9BACI</name>
<dbReference type="Pfam" id="PF00308">
    <property type="entry name" value="Bac_DnaA"/>
    <property type="match status" value="1"/>
</dbReference>
<dbReference type="Gene3D" id="3.40.50.300">
    <property type="entry name" value="P-loop containing nucleotide triphosphate hydrolases"/>
    <property type="match status" value="1"/>
</dbReference>
<reference evidence="2 3" key="1">
    <citation type="submission" date="2016-10" db="EMBL/GenBank/DDBJ databases">
        <title>Draft genome sequences of four alkaliphilic bacteria belonging to the Anaerobacillus genus.</title>
        <authorList>
            <person name="Bassil N.M."/>
            <person name="Lloyd J.R."/>
        </authorList>
    </citation>
    <scope>NUCLEOTIDE SEQUENCE [LARGE SCALE GENOMIC DNA]</scope>
    <source>
        <strain evidence="2 3">DSM 18345</strain>
    </source>
</reference>
<dbReference type="PANTHER" id="PTHR30050">
    <property type="entry name" value="CHROMOSOMAL REPLICATION INITIATOR PROTEIN DNAA"/>
    <property type="match status" value="1"/>
</dbReference>
<gene>
    <name evidence="2" type="ORF">BKP37_12860</name>
</gene>
<accession>A0A1S2LJY3</accession>
<evidence type="ECO:0000259" key="1">
    <source>
        <dbReference type="Pfam" id="PF00308"/>
    </source>
</evidence>
<dbReference type="AlphaFoldDB" id="A0A1S2LJY3"/>
<dbReference type="Proteomes" id="UP000179524">
    <property type="component" value="Unassembled WGS sequence"/>
</dbReference>
<protein>
    <recommendedName>
        <fullName evidence="1">Chromosomal replication initiator protein DnaA ATPAse domain-containing protein</fullName>
    </recommendedName>
</protein>
<sequence length="225" mass="25702">MEIEKTLKSARIPEKFLNASINNFSLTVYEDDNAKAAAAYAKRIAARFVENYEEIKEKGKGLYFHSQVKGSGKTRLMISIGNALFKKYRIVPLFISANDILNEIKSTFDSEKSTSAVMRTFREANLLLIDDLGVEESRSKRSSDPSVWKERVITEILEHRMNNNLLTIITANIPISDLSAETLYPSGRVESRVKKITFEIHMPEYSIRDQESVEENQEFEKQLLG</sequence>
<dbReference type="PANTHER" id="PTHR30050:SF4">
    <property type="entry name" value="ATP-BINDING PROTEIN RV3427C IN INSERTION SEQUENCE-RELATED"/>
    <property type="match status" value="1"/>
</dbReference>
<feature type="domain" description="Chromosomal replication initiator protein DnaA ATPAse" evidence="1">
    <location>
        <begin position="55"/>
        <end position="134"/>
    </location>
</feature>
<evidence type="ECO:0000313" key="3">
    <source>
        <dbReference type="Proteomes" id="UP000179524"/>
    </source>
</evidence>
<dbReference type="InterPro" id="IPR013317">
    <property type="entry name" value="DnaA_dom"/>
</dbReference>
<comment type="caution">
    <text evidence="2">The sequence shown here is derived from an EMBL/GenBank/DDBJ whole genome shotgun (WGS) entry which is preliminary data.</text>
</comment>
<dbReference type="GO" id="GO:0006260">
    <property type="term" value="P:DNA replication"/>
    <property type="evidence" value="ECO:0007669"/>
    <property type="project" value="TreeGrafter"/>
</dbReference>
<proteinExistence type="predicted"/>
<evidence type="ECO:0000313" key="2">
    <source>
        <dbReference type="EMBL" id="OIJ12686.1"/>
    </source>
</evidence>
<organism evidence="2 3">
    <name type="scientific">Anaerobacillus alkalilacustris</name>
    <dbReference type="NCBI Taxonomy" id="393763"/>
    <lineage>
        <taxon>Bacteria</taxon>
        <taxon>Bacillati</taxon>
        <taxon>Bacillota</taxon>
        <taxon>Bacilli</taxon>
        <taxon>Bacillales</taxon>
        <taxon>Bacillaceae</taxon>
        <taxon>Anaerobacillus</taxon>
    </lineage>
</organism>
<dbReference type="InterPro" id="IPR027417">
    <property type="entry name" value="P-loop_NTPase"/>
</dbReference>